<name>D7L005_ARALL</name>
<reference evidence="3" key="1">
    <citation type="journal article" date="2011" name="Nat. Genet.">
        <title>The Arabidopsis lyrata genome sequence and the basis of rapid genome size change.</title>
        <authorList>
            <person name="Hu T.T."/>
            <person name="Pattyn P."/>
            <person name="Bakker E.G."/>
            <person name="Cao J."/>
            <person name="Cheng J.-F."/>
            <person name="Clark R.M."/>
            <person name="Fahlgren N."/>
            <person name="Fawcett J.A."/>
            <person name="Grimwood J."/>
            <person name="Gundlach H."/>
            <person name="Haberer G."/>
            <person name="Hollister J.D."/>
            <person name="Ossowski S."/>
            <person name="Ottilar R.P."/>
            <person name="Salamov A.A."/>
            <person name="Schneeberger K."/>
            <person name="Spannagl M."/>
            <person name="Wang X."/>
            <person name="Yang L."/>
            <person name="Nasrallah M.E."/>
            <person name="Bergelson J."/>
            <person name="Carrington J.C."/>
            <person name="Gaut B.S."/>
            <person name="Schmutz J."/>
            <person name="Mayer K.F.X."/>
            <person name="Van de Peer Y."/>
            <person name="Grigoriev I.V."/>
            <person name="Nordborg M."/>
            <person name="Weigel D."/>
            <person name="Guo Y.-L."/>
        </authorList>
    </citation>
    <scope>NUCLEOTIDE SEQUENCE [LARGE SCALE GENOMIC DNA]</scope>
    <source>
        <strain evidence="3">cv. MN47</strain>
    </source>
</reference>
<dbReference type="PANTHER" id="PTHR31672:SF10">
    <property type="entry name" value="F-BOX DOMAIN-CONTAINING PROTEIN"/>
    <property type="match status" value="1"/>
</dbReference>
<sequence length="404" mass="46355">MMIRNLPEDLLVEILSKVPALSLARLRSTSKKWNALIKYERLLAKKHSANALMHSSSLTLVLIDYRHYVARFNLHGIHSNVAPSVKVTGQFILKGPLSNNSSEEVGIRNVIHYDGLLLCSTNDNRLVVWNPCLGETRWIQPRNSYKESDLYALGYDNQTQQRKMERFLHGIIFQTDIEVYDFTSNSWRVVVVGKSRNWVIIYGETYDISVNGHIVIWGHTHGMSVNGDTYWLASVQILEHEDHYQPFLLSFDFSTERFGSVSLPGDVYTIPLALSVTRQGRQLCMLLHGFFKSNVYDIWIASKSESTGAMSWSKLLTVWDDDIHNHFRFRQFGNGVSFLTDYEKEVLLSCNKPNQYSKNIINIMEKGKYTELEHHGAKPTHVHDSPTPFLFSYVPSLVQIQQGI</sequence>
<dbReference type="SUPFAM" id="SSF50965">
    <property type="entry name" value="Galactose oxidase, central domain"/>
    <property type="match status" value="1"/>
</dbReference>
<gene>
    <name evidence="2" type="ORF">ARALYDRAFT_898555</name>
</gene>
<evidence type="ECO:0000259" key="1">
    <source>
        <dbReference type="PROSITE" id="PS50181"/>
    </source>
</evidence>
<dbReference type="InterPro" id="IPR036047">
    <property type="entry name" value="F-box-like_dom_sf"/>
</dbReference>
<dbReference type="InterPro" id="IPR017451">
    <property type="entry name" value="F-box-assoc_interact_dom"/>
</dbReference>
<dbReference type="EMBL" id="GL348715">
    <property type="protein sequence ID" value="EFH61683.1"/>
    <property type="molecule type" value="Genomic_DNA"/>
</dbReference>
<dbReference type="InterPro" id="IPR006527">
    <property type="entry name" value="F-box-assoc_dom_typ1"/>
</dbReference>
<feature type="domain" description="F-box" evidence="1">
    <location>
        <begin position="1"/>
        <end position="46"/>
    </location>
</feature>
<dbReference type="PANTHER" id="PTHR31672">
    <property type="entry name" value="BNACNNG10540D PROTEIN"/>
    <property type="match status" value="1"/>
</dbReference>
<dbReference type="HOGENOM" id="CLU_034692_1_0_1"/>
<dbReference type="Gramene" id="scaffold_302525.1">
    <property type="protein sequence ID" value="scaffold_302525.1"/>
    <property type="gene ID" value="scaffold_302525.1"/>
</dbReference>
<dbReference type="SMART" id="SM00256">
    <property type="entry name" value="FBOX"/>
    <property type="match status" value="1"/>
</dbReference>
<accession>D7L005</accession>
<dbReference type="Pfam" id="PF07734">
    <property type="entry name" value="FBA_1"/>
    <property type="match status" value="2"/>
</dbReference>
<dbReference type="CDD" id="cd22157">
    <property type="entry name" value="F-box_AtFBW1-like"/>
    <property type="match status" value="1"/>
</dbReference>
<dbReference type="InterPro" id="IPR011043">
    <property type="entry name" value="Gal_Oxase/kelch_b-propeller"/>
</dbReference>
<dbReference type="Gene3D" id="1.20.1280.50">
    <property type="match status" value="1"/>
</dbReference>
<organism evidence="3">
    <name type="scientific">Arabidopsis lyrata subsp. lyrata</name>
    <name type="common">Lyre-leaved rock-cress</name>
    <dbReference type="NCBI Taxonomy" id="81972"/>
    <lineage>
        <taxon>Eukaryota</taxon>
        <taxon>Viridiplantae</taxon>
        <taxon>Streptophyta</taxon>
        <taxon>Embryophyta</taxon>
        <taxon>Tracheophyta</taxon>
        <taxon>Spermatophyta</taxon>
        <taxon>Magnoliopsida</taxon>
        <taxon>eudicotyledons</taxon>
        <taxon>Gunneridae</taxon>
        <taxon>Pentapetalae</taxon>
        <taxon>rosids</taxon>
        <taxon>malvids</taxon>
        <taxon>Brassicales</taxon>
        <taxon>Brassicaceae</taxon>
        <taxon>Camelineae</taxon>
        <taxon>Arabidopsis</taxon>
    </lineage>
</organism>
<evidence type="ECO:0000313" key="2">
    <source>
        <dbReference type="EMBL" id="EFH61683.1"/>
    </source>
</evidence>
<dbReference type="Proteomes" id="UP000008694">
    <property type="component" value="Unassembled WGS sequence"/>
</dbReference>
<proteinExistence type="predicted"/>
<dbReference type="InterPro" id="IPR050796">
    <property type="entry name" value="SCF_F-box_component"/>
</dbReference>
<dbReference type="Pfam" id="PF00646">
    <property type="entry name" value="F-box"/>
    <property type="match status" value="1"/>
</dbReference>
<keyword evidence="3" id="KW-1185">Reference proteome</keyword>
<evidence type="ECO:0000313" key="3">
    <source>
        <dbReference type="Proteomes" id="UP000008694"/>
    </source>
</evidence>
<dbReference type="PROSITE" id="PS50181">
    <property type="entry name" value="FBOX"/>
    <property type="match status" value="1"/>
</dbReference>
<dbReference type="SUPFAM" id="SSF81383">
    <property type="entry name" value="F-box domain"/>
    <property type="match status" value="1"/>
</dbReference>
<dbReference type="NCBIfam" id="TIGR01640">
    <property type="entry name" value="F_box_assoc_1"/>
    <property type="match status" value="1"/>
</dbReference>
<protein>
    <recommendedName>
        <fullName evidence="1">F-box domain-containing protein</fullName>
    </recommendedName>
</protein>
<dbReference type="InterPro" id="IPR001810">
    <property type="entry name" value="F-box_dom"/>
</dbReference>
<dbReference type="AlphaFoldDB" id="D7L005"/>